<accession>A0A9N9G3Z1</accession>
<protein>
    <submittedName>
        <fullName evidence="1">8677_t:CDS:1</fullName>
    </submittedName>
</protein>
<dbReference type="Proteomes" id="UP000789831">
    <property type="component" value="Unassembled WGS sequence"/>
</dbReference>
<comment type="caution">
    <text evidence="1">The sequence shown here is derived from an EMBL/GenBank/DDBJ whole genome shotgun (WGS) entry which is preliminary data.</text>
</comment>
<gene>
    <name evidence="1" type="ORF">AGERDE_LOCUS8224</name>
</gene>
<reference evidence="1" key="1">
    <citation type="submission" date="2021-06" db="EMBL/GenBank/DDBJ databases">
        <authorList>
            <person name="Kallberg Y."/>
            <person name="Tangrot J."/>
            <person name="Rosling A."/>
        </authorList>
    </citation>
    <scope>NUCLEOTIDE SEQUENCE</scope>
    <source>
        <strain evidence="1">MT106</strain>
    </source>
</reference>
<evidence type="ECO:0000313" key="2">
    <source>
        <dbReference type="Proteomes" id="UP000789831"/>
    </source>
</evidence>
<evidence type="ECO:0000313" key="1">
    <source>
        <dbReference type="EMBL" id="CAG8583087.1"/>
    </source>
</evidence>
<name>A0A9N9G3Z1_9GLOM</name>
<keyword evidence="2" id="KW-1185">Reference proteome</keyword>
<proteinExistence type="predicted"/>
<dbReference type="AlphaFoldDB" id="A0A9N9G3Z1"/>
<organism evidence="1 2">
    <name type="scientific">Ambispora gerdemannii</name>
    <dbReference type="NCBI Taxonomy" id="144530"/>
    <lineage>
        <taxon>Eukaryota</taxon>
        <taxon>Fungi</taxon>
        <taxon>Fungi incertae sedis</taxon>
        <taxon>Mucoromycota</taxon>
        <taxon>Glomeromycotina</taxon>
        <taxon>Glomeromycetes</taxon>
        <taxon>Archaeosporales</taxon>
        <taxon>Ambisporaceae</taxon>
        <taxon>Ambispora</taxon>
    </lineage>
</organism>
<sequence>MCVGDVDGQMGDEEIEIFLTPTLPCAPGVLQKLPSTEHQVQLQKTSSKRLLSDFL</sequence>
<dbReference type="EMBL" id="CAJVPL010001684">
    <property type="protein sequence ID" value="CAG8583087.1"/>
    <property type="molecule type" value="Genomic_DNA"/>
</dbReference>